<dbReference type="SUPFAM" id="SSF75304">
    <property type="entry name" value="Amidase signature (AS) enzymes"/>
    <property type="match status" value="1"/>
</dbReference>
<dbReference type="OMA" id="CEPRIWL"/>
<dbReference type="GO" id="GO:0012505">
    <property type="term" value="C:endomembrane system"/>
    <property type="evidence" value="ECO:0007669"/>
    <property type="project" value="TreeGrafter"/>
</dbReference>
<keyword evidence="4" id="KW-1185">Reference proteome</keyword>
<dbReference type="Pfam" id="PF01425">
    <property type="entry name" value="Amidase"/>
    <property type="match status" value="1"/>
</dbReference>
<evidence type="ECO:0000256" key="1">
    <source>
        <dbReference type="ARBA" id="ARBA00009199"/>
    </source>
</evidence>
<dbReference type="InterPro" id="IPR052739">
    <property type="entry name" value="FAAH2"/>
</dbReference>
<name>A0A9J6GSB8_HAELO</name>
<dbReference type="InterPro" id="IPR023631">
    <property type="entry name" value="Amidase_dom"/>
</dbReference>
<dbReference type="EMBL" id="JABSTR010000008">
    <property type="protein sequence ID" value="KAH9378075.1"/>
    <property type="molecule type" value="Genomic_DNA"/>
</dbReference>
<dbReference type="PANTHER" id="PTHR43372">
    <property type="entry name" value="FATTY-ACID AMIDE HYDROLASE"/>
    <property type="match status" value="1"/>
</dbReference>
<dbReference type="OrthoDB" id="6428749at2759"/>
<dbReference type="AlphaFoldDB" id="A0A9J6GSB8"/>
<dbReference type="InterPro" id="IPR020556">
    <property type="entry name" value="Amidase_CS"/>
</dbReference>
<evidence type="ECO:0000313" key="3">
    <source>
        <dbReference type="EMBL" id="KAH9378075.1"/>
    </source>
</evidence>
<dbReference type="InterPro" id="IPR036928">
    <property type="entry name" value="AS_sf"/>
</dbReference>
<proteinExistence type="inferred from homology"/>
<comment type="similarity">
    <text evidence="1">Belongs to the amidase family.</text>
</comment>
<protein>
    <recommendedName>
        <fullName evidence="2">Amidase domain-containing protein</fullName>
    </recommendedName>
</protein>
<accession>A0A9J6GSB8</accession>
<dbReference type="Gene3D" id="3.90.1300.10">
    <property type="entry name" value="Amidase signature (AS) domain"/>
    <property type="match status" value="1"/>
</dbReference>
<dbReference type="VEuPathDB" id="VectorBase:HLOH_058267"/>
<reference evidence="3 4" key="1">
    <citation type="journal article" date="2020" name="Cell">
        <title>Large-Scale Comparative Analyses of Tick Genomes Elucidate Their Genetic Diversity and Vector Capacities.</title>
        <authorList>
            <consortium name="Tick Genome and Microbiome Consortium (TIGMIC)"/>
            <person name="Jia N."/>
            <person name="Wang J."/>
            <person name="Shi W."/>
            <person name="Du L."/>
            <person name="Sun Y."/>
            <person name="Zhan W."/>
            <person name="Jiang J.F."/>
            <person name="Wang Q."/>
            <person name="Zhang B."/>
            <person name="Ji P."/>
            <person name="Bell-Sakyi L."/>
            <person name="Cui X.M."/>
            <person name="Yuan T.T."/>
            <person name="Jiang B.G."/>
            <person name="Yang W.F."/>
            <person name="Lam T.T."/>
            <person name="Chang Q.C."/>
            <person name="Ding S.J."/>
            <person name="Wang X.J."/>
            <person name="Zhu J.G."/>
            <person name="Ruan X.D."/>
            <person name="Zhao L."/>
            <person name="Wei J.T."/>
            <person name="Ye R.Z."/>
            <person name="Que T.C."/>
            <person name="Du C.H."/>
            <person name="Zhou Y.H."/>
            <person name="Cheng J.X."/>
            <person name="Dai P.F."/>
            <person name="Guo W.B."/>
            <person name="Han X.H."/>
            <person name="Huang E.J."/>
            <person name="Li L.F."/>
            <person name="Wei W."/>
            <person name="Gao Y.C."/>
            <person name="Liu J.Z."/>
            <person name="Shao H.Z."/>
            <person name="Wang X."/>
            <person name="Wang C.C."/>
            <person name="Yang T.C."/>
            <person name="Huo Q.B."/>
            <person name="Li W."/>
            <person name="Chen H.Y."/>
            <person name="Chen S.E."/>
            <person name="Zhou L.G."/>
            <person name="Ni X.B."/>
            <person name="Tian J.H."/>
            <person name="Sheng Y."/>
            <person name="Liu T."/>
            <person name="Pan Y.S."/>
            <person name="Xia L.Y."/>
            <person name="Li J."/>
            <person name="Zhao F."/>
            <person name="Cao W.C."/>
        </authorList>
    </citation>
    <scope>NUCLEOTIDE SEQUENCE [LARGE SCALE GENOMIC DNA]</scope>
    <source>
        <strain evidence="3">HaeL-2018</strain>
    </source>
</reference>
<comment type="caution">
    <text evidence="3">The sequence shown here is derived from an EMBL/GenBank/DDBJ whole genome shotgun (WGS) entry which is preliminary data.</text>
</comment>
<dbReference type="Proteomes" id="UP000821853">
    <property type="component" value="Unassembled WGS sequence"/>
</dbReference>
<gene>
    <name evidence="3" type="ORF">HPB48_022570</name>
</gene>
<feature type="domain" description="Amidase" evidence="2">
    <location>
        <begin position="69"/>
        <end position="241"/>
    </location>
</feature>
<organism evidence="3 4">
    <name type="scientific">Haemaphysalis longicornis</name>
    <name type="common">Bush tick</name>
    <dbReference type="NCBI Taxonomy" id="44386"/>
    <lineage>
        <taxon>Eukaryota</taxon>
        <taxon>Metazoa</taxon>
        <taxon>Ecdysozoa</taxon>
        <taxon>Arthropoda</taxon>
        <taxon>Chelicerata</taxon>
        <taxon>Arachnida</taxon>
        <taxon>Acari</taxon>
        <taxon>Parasitiformes</taxon>
        <taxon>Ixodida</taxon>
        <taxon>Ixodoidea</taxon>
        <taxon>Ixodidae</taxon>
        <taxon>Haemaphysalinae</taxon>
        <taxon>Haemaphysalis</taxon>
    </lineage>
</organism>
<dbReference type="PANTHER" id="PTHR43372:SF3">
    <property type="entry name" value="AT07710P-RELATED"/>
    <property type="match status" value="1"/>
</dbReference>
<evidence type="ECO:0000259" key="2">
    <source>
        <dbReference type="Pfam" id="PF01425"/>
    </source>
</evidence>
<sequence>MAAVVAAVPTLVGELLVRVLDRIAELLLFVANLRRRRQRVEPTRDPLLLMPAVALAEAIRHGRITSEAVIQAYQRRVREVDPLVNAVVDERFEAALEDARAADQLVRQTASPEELERTKPLLGVPFITKNSVMVRGLLVDAGLPAWRGQRADRDAEAIALLRDAGAIPVATTNTPELCLWTESFNKLYGRTHNPHDTRRTAGGSSGGEGSLLSAAGALLGVGTDIGGSIRLPSTYCGTFGHMTTPGIQEWPTVMLKAEVPVSVLSVCEPRIWLFAHHDAGVLSCRLRSPLQV</sequence>
<evidence type="ECO:0000313" key="4">
    <source>
        <dbReference type="Proteomes" id="UP000821853"/>
    </source>
</evidence>
<dbReference type="PROSITE" id="PS00571">
    <property type="entry name" value="AMIDASES"/>
    <property type="match status" value="1"/>
</dbReference>